<dbReference type="Gene3D" id="3.60.10.10">
    <property type="entry name" value="Endonuclease/exonuclease/phosphatase"/>
    <property type="match status" value="1"/>
</dbReference>
<organism evidence="1 2">
    <name type="scientific">Solanum pinnatisectum</name>
    <name type="common">tansyleaf nightshade</name>
    <dbReference type="NCBI Taxonomy" id="50273"/>
    <lineage>
        <taxon>Eukaryota</taxon>
        <taxon>Viridiplantae</taxon>
        <taxon>Streptophyta</taxon>
        <taxon>Embryophyta</taxon>
        <taxon>Tracheophyta</taxon>
        <taxon>Spermatophyta</taxon>
        <taxon>Magnoliopsida</taxon>
        <taxon>eudicotyledons</taxon>
        <taxon>Gunneridae</taxon>
        <taxon>Pentapetalae</taxon>
        <taxon>asterids</taxon>
        <taxon>lamiids</taxon>
        <taxon>Solanales</taxon>
        <taxon>Solanaceae</taxon>
        <taxon>Solanoideae</taxon>
        <taxon>Solaneae</taxon>
        <taxon>Solanum</taxon>
    </lineage>
</organism>
<dbReference type="EMBL" id="JAWPEI010000002">
    <property type="protein sequence ID" value="KAK4733470.1"/>
    <property type="molecule type" value="Genomic_DNA"/>
</dbReference>
<evidence type="ECO:0008006" key="3">
    <source>
        <dbReference type="Google" id="ProtNLM"/>
    </source>
</evidence>
<proteinExistence type="predicted"/>
<dbReference type="SUPFAM" id="SSF56219">
    <property type="entry name" value="DNase I-like"/>
    <property type="match status" value="1"/>
</dbReference>
<sequence length="142" mass="16762">MIDKVLFWNIRSVRSQNAFERVTDLNRRHHYSYIALLEPFQSPFKLEYYRRKLGLPNAKVSSSAKIWIFWEENWEVEGSTDTTQQLTMNFKLKGTQFRFAITAVYARCSAIERLELWEDLEFIASQTAPWLVGGDFNTIVND</sequence>
<gene>
    <name evidence="1" type="ORF">R3W88_007731</name>
</gene>
<protein>
    <recommendedName>
        <fullName evidence="3">Endonuclease/exonuclease/phosphatase domain-containing protein</fullName>
    </recommendedName>
</protein>
<accession>A0AAV9M8Y7</accession>
<comment type="caution">
    <text evidence="1">The sequence shown here is derived from an EMBL/GenBank/DDBJ whole genome shotgun (WGS) entry which is preliminary data.</text>
</comment>
<keyword evidence="2" id="KW-1185">Reference proteome</keyword>
<evidence type="ECO:0000313" key="1">
    <source>
        <dbReference type="EMBL" id="KAK4733470.1"/>
    </source>
</evidence>
<dbReference type="AlphaFoldDB" id="A0AAV9M8Y7"/>
<evidence type="ECO:0000313" key="2">
    <source>
        <dbReference type="Proteomes" id="UP001311915"/>
    </source>
</evidence>
<reference evidence="1 2" key="1">
    <citation type="submission" date="2023-10" db="EMBL/GenBank/DDBJ databases">
        <title>Genome-Wide Identification Analysis in wild type Solanum Pinnatisectum Reveals Some Genes Defensing Phytophthora Infestans.</title>
        <authorList>
            <person name="Sun C."/>
        </authorList>
    </citation>
    <scope>NUCLEOTIDE SEQUENCE [LARGE SCALE GENOMIC DNA]</scope>
    <source>
        <strain evidence="1">LQN</strain>
        <tissue evidence="1">Leaf</tissue>
    </source>
</reference>
<dbReference type="InterPro" id="IPR036691">
    <property type="entry name" value="Endo/exonu/phosph_ase_sf"/>
</dbReference>
<name>A0AAV9M8Y7_9SOLN</name>
<dbReference type="Proteomes" id="UP001311915">
    <property type="component" value="Unassembled WGS sequence"/>
</dbReference>